<accession>A0AA35ULK8</accession>
<dbReference type="AlphaFoldDB" id="A0AA35ULK8"/>
<dbReference type="Gene3D" id="1.25.10.10">
    <property type="entry name" value="Leucine-rich Repeat Variant"/>
    <property type="match status" value="1"/>
</dbReference>
<dbReference type="GO" id="GO:0000226">
    <property type="term" value="P:microtubule cytoskeleton organization"/>
    <property type="evidence" value="ECO:0007669"/>
    <property type="project" value="TreeGrafter"/>
</dbReference>
<feature type="compositionally biased region" description="Polar residues" evidence="1">
    <location>
        <begin position="1"/>
        <end position="11"/>
    </location>
</feature>
<dbReference type="GO" id="GO:0008017">
    <property type="term" value="F:microtubule binding"/>
    <property type="evidence" value="ECO:0007669"/>
    <property type="project" value="TreeGrafter"/>
</dbReference>
<dbReference type="InterPro" id="IPR011989">
    <property type="entry name" value="ARM-like"/>
</dbReference>
<protein>
    <recommendedName>
        <fullName evidence="2">TOG domain-containing protein</fullName>
    </recommendedName>
</protein>
<gene>
    <name evidence="3" type="ORF">LSALG_LOCUS1521</name>
</gene>
<dbReference type="Proteomes" id="UP001177003">
    <property type="component" value="Chromosome 0"/>
</dbReference>
<organism evidence="3 4">
    <name type="scientific">Lactuca saligna</name>
    <name type="common">Willowleaf lettuce</name>
    <dbReference type="NCBI Taxonomy" id="75948"/>
    <lineage>
        <taxon>Eukaryota</taxon>
        <taxon>Viridiplantae</taxon>
        <taxon>Streptophyta</taxon>
        <taxon>Embryophyta</taxon>
        <taxon>Tracheophyta</taxon>
        <taxon>Spermatophyta</taxon>
        <taxon>Magnoliopsida</taxon>
        <taxon>eudicotyledons</taxon>
        <taxon>Gunneridae</taxon>
        <taxon>Pentapetalae</taxon>
        <taxon>asterids</taxon>
        <taxon>campanulids</taxon>
        <taxon>Asterales</taxon>
        <taxon>Asteraceae</taxon>
        <taxon>Cichorioideae</taxon>
        <taxon>Cichorieae</taxon>
        <taxon>Lactucinae</taxon>
        <taxon>Lactuca</taxon>
    </lineage>
</organism>
<feature type="region of interest" description="Disordered" evidence="1">
    <location>
        <begin position="1"/>
        <end position="46"/>
    </location>
</feature>
<dbReference type="SMART" id="SM01349">
    <property type="entry name" value="TOG"/>
    <property type="match status" value="1"/>
</dbReference>
<name>A0AA35ULK8_LACSI</name>
<evidence type="ECO:0000313" key="3">
    <source>
        <dbReference type="EMBL" id="CAI9260696.1"/>
    </source>
</evidence>
<evidence type="ECO:0000256" key="1">
    <source>
        <dbReference type="SAM" id="MobiDB-lite"/>
    </source>
</evidence>
<dbReference type="InterPro" id="IPR016024">
    <property type="entry name" value="ARM-type_fold"/>
</dbReference>
<keyword evidence="4" id="KW-1185">Reference proteome</keyword>
<proteinExistence type="predicted"/>
<reference evidence="3" key="1">
    <citation type="submission" date="2023-04" db="EMBL/GenBank/DDBJ databases">
        <authorList>
            <person name="Vijverberg K."/>
            <person name="Xiong W."/>
            <person name="Schranz E."/>
        </authorList>
    </citation>
    <scope>NUCLEOTIDE SEQUENCE</scope>
</reference>
<evidence type="ECO:0000259" key="2">
    <source>
        <dbReference type="SMART" id="SM01349"/>
    </source>
</evidence>
<dbReference type="GO" id="GO:0005881">
    <property type="term" value="C:cytoplasmic microtubule"/>
    <property type="evidence" value="ECO:0007669"/>
    <property type="project" value="TreeGrafter"/>
</dbReference>
<evidence type="ECO:0000313" key="4">
    <source>
        <dbReference type="Proteomes" id="UP001177003"/>
    </source>
</evidence>
<dbReference type="Pfam" id="PF12348">
    <property type="entry name" value="CLASP_N"/>
    <property type="match status" value="1"/>
</dbReference>
<dbReference type="SUPFAM" id="SSF48371">
    <property type="entry name" value="ARM repeat"/>
    <property type="match status" value="1"/>
</dbReference>
<dbReference type="InterPro" id="IPR034085">
    <property type="entry name" value="TOG"/>
</dbReference>
<dbReference type="PANTHER" id="PTHR21567:SF65">
    <property type="entry name" value="ARM REPEAT SUPERFAMILY PROTEIN"/>
    <property type="match status" value="1"/>
</dbReference>
<dbReference type="PANTHER" id="PTHR21567">
    <property type="entry name" value="CLASP"/>
    <property type="match status" value="1"/>
</dbReference>
<feature type="domain" description="TOG" evidence="2">
    <location>
        <begin position="67"/>
        <end position="304"/>
    </location>
</feature>
<dbReference type="EMBL" id="OX465086">
    <property type="protein sequence ID" value="CAI9260696.1"/>
    <property type="molecule type" value="Genomic_DNA"/>
</dbReference>
<sequence length="313" mass="34882">MALRSLDNTLPLTPERPKKAIKVTNSIAKPNPKPKQPVDPNVNDENIAPLDPVAPAVDSVDYVSSEDLKPLSDPDVKFQGLIEGLESKDWLKICDSLNDVRRMALFHSTLLLPILEKVLLILVKAMKNPRSALCKTSIMAASDLFKSYGDKLLESTTCDAVDHMMLQLLLKASQDKKFVCEEAERTLKTMVAFIAPIPLLHKLKGYVSHGNMRVRAKAAVSISHCVSKMDVGEMRDYGVVLLVQMAAELLKDRLPEAREAARGVVVVIHKVVMEEERSEEEEEEKEKEKWQNFCQENLSAIDALAMVKLVASQ</sequence>
<dbReference type="InterPro" id="IPR024395">
    <property type="entry name" value="CLASP_N_dom"/>
</dbReference>